<dbReference type="AlphaFoldDB" id="A0A290S307"/>
<dbReference type="KEGG" id="part:PARC_a1936"/>
<reference evidence="2 3" key="1">
    <citation type="journal article" date="2012" name="J. Bacteriol.">
        <title>Genome sequences of type strains of seven species of the marine bacterium Pseudoalteromonas.</title>
        <authorList>
            <person name="Xie B.B."/>
            <person name="Shu Y.L."/>
            <person name="Qin Q.L."/>
            <person name="Rong J.C."/>
            <person name="Zhang X.Y."/>
            <person name="Chen X.L."/>
            <person name="Shi M."/>
            <person name="He H.L."/>
            <person name="Zhou B.C."/>
            <person name="Zhang Y.Z."/>
        </authorList>
    </citation>
    <scope>NUCLEOTIDE SEQUENCE [LARGE SCALE GENOMIC DNA]</scope>
    <source>
        <strain evidence="2 3">A 37-1-2</strain>
    </source>
</reference>
<organism evidence="2 3">
    <name type="scientific">Pseudoalteromonas arctica A 37-1-2</name>
    <dbReference type="NCBI Taxonomy" id="1117313"/>
    <lineage>
        <taxon>Bacteria</taxon>
        <taxon>Pseudomonadati</taxon>
        <taxon>Pseudomonadota</taxon>
        <taxon>Gammaproteobacteria</taxon>
        <taxon>Alteromonadales</taxon>
        <taxon>Pseudoalteromonadaceae</taxon>
        <taxon>Pseudoalteromonas</taxon>
    </lineage>
</organism>
<accession>A0A290S307</accession>
<dbReference type="RefSeq" id="WP_010552722.1">
    <property type="nucleotide sequence ID" value="NZ_CP011025.1"/>
</dbReference>
<dbReference type="OrthoDB" id="9873831at2"/>
<dbReference type="EMBL" id="CP011025">
    <property type="protein sequence ID" value="ATC86486.1"/>
    <property type="molecule type" value="Genomic_DNA"/>
</dbReference>
<name>A0A290S307_9GAMM</name>
<evidence type="ECO:0000313" key="2">
    <source>
        <dbReference type="EMBL" id="ATC86486.1"/>
    </source>
</evidence>
<evidence type="ECO:0000313" key="3">
    <source>
        <dbReference type="Proteomes" id="UP000016505"/>
    </source>
</evidence>
<keyword evidence="1" id="KW-0732">Signal</keyword>
<feature type="chain" id="PRO_5012312886" evidence="1">
    <location>
        <begin position="24"/>
        <end position="164"/>
    </location>
</feature>
<gene>
    <name evidence="2" type="ORF">PARC_a1936</name>
</gene>
<evidence type="ECO:0000256" key="1">
    <source>
        <dbReference type="SAM" id="SignalP"/>
    </source>
</evidence>
<sequence>MKDKLTTLLITGPLLSSSFLSMASEVPSKEYFNKRCMGAWQNIKAGDREALFAELPPKLQNWNEGKTAWKQVDKAIKNYKEDWEQLNLNNLKITLLDTAGEDPNGNELVSGLQSSVDKRMARFYPEATREFTLFYTFINKERNGRKSCSFLEFDNEWYMYHRLL</sequence>
<proteinExistence type="predicted"/>
<dbReference type="Proteomes" id="UP000016505">
    <property type="component" value="Chromosome I"/>
</dbReference>
<protein>
    <submittedName>
        <fullName evidence="2">Uncharacterized protein</fullName>
    </submittedName>
</protein>
<feature type="signal peptide" evidence="1">
    <location>
        <begin position="1"/>
        <end position="23"/>
    </location>
</feature>